<keyword evidence="1" id="KW-0472">Membrane</keyword>
<feature type="transmembrane region" description="Helical" evidence="1">
    <location>
        <begin position="55"/>
        <end position="76"/>
    </location>
</feature>
<gene>
    <name evidence="2" type="ORF">Adu01nite_94080</name>
</gene>
<dbReference type="EMBL" id="BOML01000100">
    <property type="protein sequence ID" value="GIE08058.1"/>
    <property type="molecule type" value="Genomic_DNA"/>
</dbReference>
<feature type="transmembrane region" description="Helical" evidence="1">
    <location>
        <begin position="21"/>
        <end position="43"/>
    </location>
</feature>
<organism evidence="2 3">
    <name type="scientific">Paractinoplanes durhamensis</name>
    <dbReference type="NCBI Taxonomy" id="113563"/>
    <lineage>
        <taxon>Bacteria</taxon>
        <taxon>Bacillati</taxon>
        <taxon>Actinomycetota</taxon>
        <taxon>Actinomycetes</taxon>
        <taxon>Micromonosporales</taxon>
        <taxon>Micromonosporaceae</taxon>
        <taxon>Paractinoplanes</taxon>
    </lineage>
</organism>
<protein>
    <submittedName>
        <fullName evidence="2">Uncharacterized protein</fullName>
    </submittedName>
</protein>
<accession>A0ABQ3ZDY4</accession>
<name>A0ABQ3ZDY4_9ACTN</name>
<sequence>MSTVARRQPPSQLEPDHRPSVVKAALLAAGSFASATGTTLAIAGRWQTTDETVRYAITVGGIIIALALGVTAVYVWPRK</sequence>
<keyword evidence="1" id="KW-1133">Transmembrane helix</keyword>
<keyword evidence="1" id="KW-0812">Transmembrane</keyword>
<reference evidence="2 3" key="1">
    <citation type="submission" date="2021-01" db="EMBL/GenBank/DDBJ databases">
        <title>Whole genome shotgun sequence of Actinoplanes durhamensis NBRC 14914.</title>
        <authorList>
            <person name="Komaki H."/>
            <person name="Tamura T."/>
        </authorList>
    </citation>
    <scope>NUCLEOTIDE SEQUENCE [LARGE SCALE GENOMIC DNA]</scope>
    <source>
        <strain evidence="2 3">NBRC 14914</strain>
    </source>
</reference>
<evidence type="ECO:0000313" key="3">
    <source>
        <dbReference type="Proteomes" id="UP000637628"/>
    </source>
</evidence>
<evidence type="ECO:0000313" key="2">
    <source>
        <dbReference type="EMBL" id="GIE08058.1"/>
    </source>
</evidence>
<evidence type="ECO:0000256" key="1">
    <source>
        <dbReference type="SAM" id="Phobius"/>
    </source>
</evidence>
<dbReference type="Proteomes" id="UP000637628">
    <property type="component" value="Unassembled WGS sequence"/>
</dbReference>
<proteinExistence type="predicted"/>
<keyword evidence="3" id="KW-1185">Reference proteome</keyword>
<comment type="caution">
    <text evidence="2">The sequence shown here is derived from an EMBL/GenBank/DDBJ whole genome shotgun (WGS) entry which is preliminary data.</text>
</comment>